<keyword evidence="12" id="KW-1185">Reference proteome</keyword>
<name>A0ABS2Q2W9_9BACL</name>
<feature type="transmembrane region" description="Helical" evidence="9">
    <location>
        <begin position="309"/>
        <end position="327"/>
    </location>
</feature>
<feature type="transmembrane region" description="Helical" evidence="9">
    <location>
        <begin position="183"/>
        <end position="205"/>
    </location>
</feature>
<keyword evidence="3 8" id="KW-0813">Transport</keyword>
<dbReference type="InterPro" id="IPR050814">
    <property type="entry name" value="Myo-inositol_Transporter"/>
</dbReference>
<feature type="transmembrane region" description="Helical" evidence="9">
    <location>
        <begin position="399"/>
        <end position="420"/>
    </location>
</feature>
<dbReference type="InterPro" id="IPR047984">
    <property type="entry name" value="XylE-like"/>
</dbReference>
<keyword evidence="4" id="KW-1003">Cell membrane</keyword>
<dbReference type="PANTHER" id="PTHR48020:SF12">
    <property type="entry name" value="PROTON MYO-INOSITOL COTRANSPORTER"/>
    <property type="match status" value="1"/>
</dbReference>
<dbReference type="InterPro" id="IPR005829">
    <property type="entry name" value="Sugar_transporter_CS"/>
</dbReference>
<keyword evidence="7 9" id="KW-0472">Membrane</keyword>
<comment type="caution">
    <text evidence="11">The sequence shown here is derived from an EMBL/GenBank/DDBJ whole genome shotgun (WGS) entry which is preliminary data.</text>
</comment>
<evidence type="ECO:0000256" key="6">
    <source>
        <dbReference type="ARBA" id="ARBA00022989"/>
    </source>
</evidence>
<dbReference type="RefSeq" id="WP_205004451.1">
    <property type="nucleotide sequence ID" value="NZ_JAFBER010000023.1"/>
</dbReference>
<evidence type="ECO:0000256" key="7">
    <source>
        <dbReference type="ARBA" id="ARBA00023136"/>
    </source>
</evidence>
<reference evidence="11 12" key="1">
    <citation type="submission" date="2021-01" db="EMBL/GenBank/DDBJ databases">
        <title>Genomic Encyclopedia of Type Strains, Phase IV (KMG-IV): sequencing the most valuable type-strain genomes for metagenomic binning, comparative biology and taxonomic classification.</title>
        <authorList>
            <person name="Goeker M."/>
        </authorList>
    </citation>
    <scope>NUCLEOTIDE SEQUENCE [LARGE SCALE GENOMIC DNA]</scope>
    <source>
        <strain evidence="11 12">DSM 28236</strain>
    </source>
</reference>
<keyword evidence="5 9" id="KW-0812">Transmembrane</keyword>
<feature type="transmembrane region" description="Helical" evidence="9">
    <location>
        <begin position="267"/>
        <end position="289"/>
    </location>
</feature>
<feature type="transmembrane region" description="Helical" evidence="9">
    <location>
        <begin position="360"/>
        <end position="387"/>
    </location>
</feature>
<dbReference type="Proteomes" id="UP000808914">
    <property type="component" value="Unassembled WGS sequence"/>
</dbReference>
<dbReference type="CDD" id="cd17359">
    <property type="entry name" value="MFS_XylE_like"/>
    <property type="match status" value="1"/>
</dbReference>
<feature type="transmembrane region" description="Helical" evidence="9">
    <location>
        <begin position="93"/>
        <end position="112"/>
    </location>
</feature>
<dbReference type="PANTHER" id="PTHR48020">
    <property type="entry name" value="PROTON MYO-INOSITOL COTRANSPORTER"/>
    <property type="match status" value="1"/>
</dbReference>
<sequence length="483" mass="52506">MKSDVQSRDGTTKKSRSQKAFLRTITTIATFGGLLFGYDTGVVNGALPYMSKPDQLNLNPLTEGLVTSSLLLGAALGALAGGRLSDRNGRRKTILSLAVLFFFTTLGCTFAPNAGIMIVFRFLLGIAVGGASVIVPTFLAEMSPAEHRGRMVSKNELMIVTGQFLAFTFNAAIGTTFGETGHVWRYMLVIASLPAVILWFGMLIVPESPRWLVSKGKIGEALRVLSQIREEKRAELELKEIKQALTRESETEKAAIKDLTVPWVRRIVFIGIGIALCNQITGVNSIMYYGTEILSESGFGTNAALIGNIANGIISVLAVIVGIWLLGKVNRRPMLITGLAGTTTSLLLIGIFSITLKDSAALPFIVLSLTVIFLAFMQGAVGPVTWLTLSEIFPLRLRGIGMGFCVFCLWTMNFLVGFLFPILLAHIGLSATFFIFVILGIAGILFVSKFMPETRGITLEELEQQFRAYDVSDIQEPAMEKAR</sequence>
<protein>
    <submittedName>
        <fullName evidence="11">Major inositol transporter-like SP family MFS transporter</fullName>
    </submittedName>
</protein>
<dbReference type="InterPro" id="IPR003663">
    <property type="entry name" value="Sugar/inositol_transpt"/>
</dbReference>
<proteinExistence type="inferred from homology"/>
<dbReference type="Gene3D" id="1.20.1250.20">
    <property type="entry name" value="MFS general substrate transporter like domains"/>
    <property type="match status" value="1"/>
</dbReference>
<comment type="similarity">
    <text evidence="2 8">Belongs to the major facilitator superfamily. Sugar transporter (TC 2.A.1.1) family.</text>
</comment>
<dbReference type="InterPro" id="IPR020846">
    <property type="entry name" value="MFS_dom"/>
</dbReference>
<dbReference type="EMBL" id="JAFBER010000023">
    <property type="protein sequence ID" value="MBM7646568.1"/>
    <property type="molecule type" value="Genomic_DNA"/>
</dbReference>
<feature type="transmembrane region" description="Helical" evidence="9">
    <location>
        <begin position="118"/>
        <end position="139"/>
    </location>
</feature>
<feature type="transmembrane region" description="Helical" evidence="9">
    <location>
        <begin position="58"/>
        <end position="81"/>
    </location>
</feature>
<dbReference type="InterPro" id="IPR005828">
    <property type="entry name" value="MFS_sugar_transport-like"/>
</dbReference>
<feature type="transmembrane region" description="Helical" evidence="9">
    <location>
        <begin position="334"/>
        <end position="354"/>
    </location>
</feature>
<evidence type="ECO:0000256" key="2">
    <source>
        <dbReference type="ARBA" id="ARBA00010992"/>
    </source>
</evidence>
<evidence type="ECO:0000256" key="4">
    <source>
        <dbReference type="ARBA" id="ARBA00022475"/>
    </source>
</evidence>
<evidence type="ECO:0000256" key="1">
    <source>
        <dbReference type="ARBA" id="ARBA00004651"/>
    </source>
</evidence>
<dbReference type="NCBIfam" id="TIGR00879">
    <property type="entry name" value="SP"/>
    <property type="match status" value="1"/>
</dbReference>
<dbReference type="Pfam" id="PF00083">
    <property type="entry name" value="Sugar_tr"/>
    <property type="match status" value="1"/>
</dbReference>
<accession>A0ABS2Q2W9</accession>
<gene>
    <name evidence="11" type="ORF">JOD45_002798</name>
</gene>
<feature type="transmembrane region" description="Helical" evidence="9">
    <location>
        <begin position="426"/>
        <end position="447"/>
    </location>
</feature>
<dbReference type="PRINTS" id="PR00171">
    <property type="entry name" value="SUGRTRNSPORT"/>
</dbReference>
<evidence type="ECO:0000259" key="10">
    <source>
        <dbReference type="PROSITE" id="PS50850"/>
    </source>
</evidence>
<evidence type="ECO:0000256" key="3">
    <source>
        <dbReference type="ARBA" id="ARBA00022448"/>
    </source>
</evidence>
<feature type="transmembrane region" description="Helical" evidence="9">
    <location>
        <begin position="159"/>
        <end position="177"/>
    </location>
</feature>
<feature type="domain" description="Major facilitator superfamily (MFS) profile" evidence="10">
    <location>
        <begin position="25"/>
        <end position="455"/>
    </location>
</feature>
<evidence type="ECO:0000313" key="12">
    <source>
        <dbReference type="Proteomes" id="UP000808914"/>
    </source>
</evidence>
<dbReference type="SUPFAM" id="SSF103473">
    <property type="entry name" value="MFS general substrate transporter"/>
    <property type="match status" value="1"/>
</dbReference>
<evidence type="ECO:0000256" key="8">
    <source>
        <dbReference type="RuleBase" id="RU003346"/>
    </source>
</evidence>
<dbReference type="PROSITE" id="PS00217">
    <property type="entry name" value="SUGAR_TRANSPORT_2"/>
    <property type="match status" value="1"/>
</dbReference>
<evidence type="ECO:0000256" key="9">
    <source>
        <dbReference type="SAM" id="Phobius"/>
    </source>
</evidence>
<evidence type="ECO:0000313" key="11">
    <source>
        <dbReference type="EMBL" id="MBM7646568.1"/>
    </source>
</evidence>
<comment type="subcellular location">
    <subcellularLocation>
        <location evidence="1">Cell membrane</location>
        <topology evidence="1">Multi-pass membrane protein</topology>
    </subcellularLocation>
</comment>
<keyword evidence="6 9" id="KW-1133">Transmembrane helix</keyword>
<feature type="transmembrane region" description="Helical" evidence="9">
    <location>
        <begin position="20"/>
        <end position="38"/>
    </location>
</feature>
<evidence type="ECO:0000256" key="5">
    <source>
        <dbReference type="ARBA" id="ARBA00022692"/>
    </source>
</evidence>
<organism evidence="11 12">
    <name type="scientific">Scopulibacillus daqui</name>
    <dbReference type="NCBI Taxonomy" id="1469162"/>
    <lineage>
        <taxon>Bacteria</taxon>
        <taxon>Bacillati</taxon>
        <taxon>Bacillota</taxon>
        <taxon>Bacilli</taxon>
        <taxon>Bacillales</taxon>
        <taxon>Sporolactobacillaceae</taxon>
        <taxon>Scopulibacillus</taxon>
    </lineage>
</organism>
<dbReference type="InterPro" id="IPR036259">
    <property type="entry name" value="MFS_trans_sf"/>
</dbReference>
<dbReference type="PROSITE" id="PS50850">
    <property type="entry name" value="MFS"/>
    <property type="match status" value="1"/>
</dbReference>